<evidence type="ECO:0000313" key="5">
    <source>
        <dbReference type="Proteomes" id="UP000281170"/>
    </source>
</evidence>
<keyword evidence="1" id="KW-0472">Membrane</keyword>
<sequence length="429" mass="49484">MTAIFYRLQAKGLLFPHAPAREEEKQENLVAENNAKIFRKLAENHLVLAFDYNTHCMGLTDEQMTPEAYHAALEDAYRMAAYLEHIYTYYMAVPHLAKRYRDDQKKYQALVAKNEPVTAVIASTKGSYVSIHIREKTAIYNLPRLFTLRLRRMMLATVPFLESYPFLHKKLEIFGQITQRPVAYFGWLYFTPRLINNLFMTAKHIISGPWLDENEASLSLATRLKLQWQRRWFEFGNDAVWAAASFINCFFLVEPYSFYVNLSLQVYDVVLAGIRLCVEINRLNTLVLDYEALLKDPELSSEQQQEISKHLRFLKEKIAHDQRRYLLNLVNTILMVIAIGLACPLLINPIYGVVGGMLGLLTTAIVVGGLKTIEKMQPKDNPSFNSLCETSKKIGFFLPASEIDYIPEVRGGRDHTHKHTHTLESPFRR</sequence>
<dbReference type="STRING" id="45056.Lade_1977"/>
<organism evidence="2 4">
    <name type="scientific">Legionella adelaidensis</name>
    <dbReference type="NCBI Taxonomy" id="45056"/>
    <lineage>
        <taxon>Bacteria</taxon>
        <taxon>Pseudomonadati</taxon>
        <taxon>Pseudomonadota</taxon>
        <taxon>Gammaproteobacteria</taxon>
        <taxon>Legionellales</taxon>
        <taxon>Legionellaceae</taxon>
        <taxon>Legionella</taxon>
    </lineage>
</organism>
<dbReference type="EMBL" id="LR134433">
    <property type="protein sequence ID" value="VEH86151.1"/>
    <property type="molecule type" value="Genomic_DNA"/>
</dbReference>
<evidence type="ECO:0000313" key="2">
    <source>
        <dbReference type="EMBL" id="KTC64683.1"/>
    </source>
</evidence>
<proteinExistence type="predicted"/>
<feature type="transmembrane region" description="Helical" evidence="1">
    <location>
        <begin position="232"/>
        <end position="253"/>
    </location>
</feature>
<evidence type="ECO:0000256" key="1">
    <source>
        <dbReference type="SAM" id="Phobius"/>
    </source>
</evidence>
<dbReference type="AlphaFoldDB" id="A0A0W0R138"/>
<dbReference type="EMBL" id="LNKA01000019">
    <property type="protein sequence ID" value="KTC64683.1"/>
    <property type="molecule type" value="Genomic_DNA"/>
</dbReference>
<feature type="transmembrane region" description="Helical" evidence="1">
    <location>
        <begin position="353"/>
        <end position="370"/>
    </location>
</feature>
<gene>
    <name evidence="2" type="ORF">Lade_1977</name>
    <name evidence="3" type="ORF">NCTC12735_01798</name>
</gene>
<reference evidence="3 5" key="2">
    <citation type="submission" date="2018-12" db="EMBL/GenBank/DDBJ databases">
        <authorList>
            <consortium name="Pathogen Informatics"/>
        </authorList>
    </citation>
    <scope>NUCLEOTIDE SEQUENCE [LARGE SCALE GENOMIC DNA]</scope>
    <source>
        <strain evidence="3 5">NCTC12735</strain>
        <plasmid evidence="5">24</plasmid>
    </source>
</reference>
<evidence type="ECO:0000313" key="3">
    <source>
        <dbReference type="EMBL" id="VEH86151.1"/>
    </source>
</evidence>
<keyword evidence="4" id="KW-1185">Reference proteome</keyword>
<dbReference type="PATRIC" id="fig|45056.6.peg.2039"/>
<keyword evidence="1" id="KW-1133">Transmembrane helix</keyword>
<feature type="transmembrane region" description="Helical" evidence="1">
    <location>
        <begin position="325"/>
        <end position="347"/>
    </location>
</feature>
<keyword evidence="3" id="KW-0614">Plasmid</keyword>
<dbReference type="OrthoDB" id="5646800at2"/>
<keyword evidence="1" id="KW-0812">Transmembrane</keyword>
<name>A0A0W0R138_9GAMM</name>
<geneLocation type="plasmid" evidence="3 5">
    <name>24</name>
</geneLocation>
<accession>A0A0W0R138</accession>
<reference evidence="2 4" key="1">
    <citation type="submission" date="2015-11" db="EMBL/GenBank/DDBJ databases">
        <title>Identification of large and diverse effector repertoires of 38 Legionella species.</title>
        <authorList>
            <person name="Burstein D."/>
            <person name="Amaro F."/>
            <person name="Zusman T."/>
            <person name="Lifshitz Z."/>
            <person name="Cohen O."/>
            <person name="Gilbert J.A."/>
            <person name="Pupko T."/>
            <person name="Shuman H.A."/>
            <person name="Segal G."/>
        </authorList>
    </citation>
    <scope>NUCLEOTIDE SEQUENCE [LARGE SCALE GENOMIC DNA]</scope>
    <source>
        <strain evidence="2 4">1762-AUS-E</strain>
    </source>
</reference>
<evidence type="ECO:0008006" key="6">
    <source>
        <dbReference type="Google" id="ProtNLM"/>
    </source>
</evidence>
<protein>
    <recommendedName>
        <fullName evidence="6">Coiled-coil protein</fullName>
    </recommendedName>
</protein>
<evidence type="ECO:0000313" key="4">
    <source>
        <dbReference type="Proteomes" id="UP000054859"/>
    </source>
</evidence>
<dbReference type="RefSeq" id="WP_058463038.1">
    <property type="nucleotide sequence ID" value="NZ_CAAAHS010000001.1"/>
</dbReference>
<dbReference type="Proteomes" id="UP000281170">
    <property type="component" value="Plasmid 24"/>
</dbReference>
<dbReference type="KEGG" id="ladl:NCTC12735_01798"/>
<dbReference type="Proteomes" id="UP000054859">
    <property type="component" value="Unassembled WGS sequence"/>
</dbReference>